<dbReference type="Pfam" id="PF03747">
    <property type="entry name" value="ADP_ribosyl_GH"/>
    <property type="match status" value="1"/>
</dbReference>
<dbReference type="InterPro" id="IPR005502">
    <property type="entry name" value="Ribosyl_crysJ1"/>
</dbReference>
<keyword evidence="2" id="KW-0326">Glycosidase</keyword>
<evidence type="ECO:0000313" key="2">
    <source>
        <dbReference type="EMBL" id="EGF11440.1"/>
    </source>
</evidence>
<dbReference type="PANTHER" id="PTHR16222">
    <property type="entry name" value="ADP-RIBOSYLGLYCOHYDROLASE"/>
    <property type="match status" value="1"/>
</dbReference>
<dbReference type="STRING" id="267212.GCA_001063965_00256"/>
<feature type="binding site" evidence="1">
    <location>
        <position position="215"/>
    </location>
    <ligand>
        <name>Mg(2+)</name>
        <dbReference type="ChEBI" id="CHEBI:18420"/>
        <label>1</label>
    </ligand>
</feature>
<dbReference type="Proteomes" id="UP000004105">
    <property type="component" value="Unassembled WGS sequence"/>
</dbReference>
<organism evidence="2 3">
    <name type="scientific">Neisseria bacilliformis ATCC BAA-1200</name>
    <dbReference type="NCBI Taxonomy" id="888742"/>
    <lineage>
        <taxon>Bacteria</taxon>
        <taxon>Pseudomonadati</taxon>
        <taxon>Pseudomonadota</taxon>
        <taxon>Betaproteobacteria</taxon>
        <taxon>Neisseriales</taxon>
        <taxon>Neisseriaceae</taxon>
        <taxon>Neisseria</taxon>
    </lineage>
</organism>
<accession>F2BAU4</accession>
<dbReference type="RefSeq" id="WP_007341859.1">
    <property type="nucleotide sequence ID" value="NZ_GL878494.1"/>
</dbReference>
<gene>
    <name evidence="2" type="ORF">HMPREF9123_0848</name>
</gene>
<evidence type="ECO:0000256" key="1">
    <source>
        <dbReference type="PIRSR" id="PIRSR605502-1"/>
    </source>
</evidence>
<dbReference type="SUPFAM" id="SSF101478">
    <property type="entry name" value="ADP-ribosylglycohydrolase"/>
    <property type="match status" value="1"/>
</dbReference>
<sequence length="261" mass="28026">MLGSAIGDIAGSRFEFDNCRSTDFEFIHPDCDFTDDTVCTAAVAEWVAQGCGGGLARMLQGWCRRYPHPKGSYGGRFAHWIGMAEPQPYNSWGNGSAMRVSAVGWAFASLDEVLRHAAESAAVTHNHPEGIKGAQAVAAAIFWARSGRDKAFVRKQIRERFGYALDAGCDAIRAANTFDESCMKTVPDALAAFFESENFEHAVRLAVSLGGDSDTIAAITGSIAEAYYRDIPAAIVRQTLAILPEDIARALASVKEAAPSV</sequence>
<feature type="binding site" evidence="1">
    <location>
        <position position="214"/>
    </location>
    <ligand>
        <name>Mg(2+)</name>
        <dbReference type="ChEBI" id="CHEBI:18420"/>
        <label>1</label>
    </ligand>
</feature>
<feature type="binding site" evidence="1">
    <location>
        <position position="212"/>
    </location>
    <ligand>
        <name>Mg(2+)</name>
        <dbReference type="ChEBI" id="CHEBI:18420"/>
        <label>1</label>
    </ligand>
</feature>
<dbReference type="OrthoDB" id="9798107at2"/>
<dbReference type="PANTHER" id="PTHR16222:SF12">
    <property type="entry name" value="ADP-RIBOSYLGLYCOHYDROLASE-RELATED"/>
    <property type="match status" value="1"/>
</dbReference>
<dbReference type="Gene3D" id="1.10.4080.10">
    <property type="entry name" value="ADP-ribosylation/Crystallin J1"/>
    <property type="match status" value="1"/>
</dbReference>
<keyword evidence="3" id="KW-1185">Reference proteome</keyword>
<keyword evidence="1" id="KW-0479">Metal-binding</keyword>
<dbReference type="InterPro" id="IPR036705">
    <property type="entry name" value="Ribosyl_crysJ1_sf"/>
</dbReference>
<feature type="binding site" evidence="1">
    <location>
        <position position="36"/>
    </location>
    <ligand>
        <name>Mg(2+)</name>
        <dbReference type="ChEBI" id="CHEBI:18420"/>
        <label>1</label>
    </ligand>
</feature>
<dbReference type="GO" id="GO:0046872">
    <property type="term" value="F:metal ion binding"/>
    <property type="evidence" value="ECO:0007669"/>
    <property type="project" value="UniProtKB-KW"/>
</dbReference>
<name>F2BAU4_9NEIS</name>
<comment type="cofactor">
    <cofactor evidence="1">
        <name>Mg(2+)</name>
        <dbReference type="ChEBI" id="CHEBI:18420"/>
    </cofactor>
    <text evidence="1">Binds 2 magnesium ions per subunit.</text>
</comment>
<dbReference type="AlphaFoldDB" id="F2BAU4"/>
<keyword evidence="2" id="KW-0378">Hydrolase</keyword>
<proteinExistence type="predicted"/>
<evidence type="ECO:0000313" key="3">
    <source>
        <dbReference type="Proteomes" id="UP000004105"/>
    </source>
</evidence>
<dbReference type="EMBL" id="AFAY01000016">
    <property type="protein sequence ID" value="EGF11440.1"/>
    <property type="molecule type" value="Genomic_DNA"/>
</dbReference>
<feature type="binding site" evidence="1">
    <location>
        <position position="35"/>
    </location>
    <ligand>
        <name>Mg(2+)</name>
        <dbReference type="ChEBI" id="CHEBI:18420"/>
        <label>1</label>
    </ligand>
</feature>
<protein>
    <submittedName>
        <fullName evidence="2">ADP-ribosylglycohydrolase</fullName>
        <ecNumber evidence="2">3.2.-.-</ecNumber>
    </submittedName>
</protein>
<dbReference type="HOGENOM" id="CLU_024566_1_0_4"/>
<keyword evidence="1" id="KW-0460">Magnesium</keyword>
<dbReference type="InterPro" id="IPR050792">
    <property type="entry name" value="ADP-ribosylglycohydrolase"/>
</dbReference>
<reference evidence="2 3" key="1">
    <citation type="submission" date="2011-02" db="EMBL/GenBank/DDBJ databases">
        <authorList>
            <person name="Muzny D."/>
            <person name="Qin X."/>
            <person name="Deng J."/>
            <person name="Jiang H."/>
            <person name="Liu Y."/>
            <person name="Qu J."/>
            <person name="Song X.-Z."/>
            <person name="Zhang L."/>
            <person name="Thornton R."/>
            <person name="Coyle M."/>
            <person name="Francisco L."/>
            <person name="Jackson L."/>
            <person name="Javaid M."/>
            <person name="Korchina V."/>
            <person name="Kovar C."/>
            <person name="Mata R."/>
            <person name="Mathew T."/>
            <person name="Ngo R."/>
            <person name="Nguyen L."/>
            <person name="Nguyen N."/>
            <person name="Okwuonu G."/>
            <person name="Ongeri F."/>
            <person name="Pham C."/>
            <person name="Simmons D."/>
            <person name="Wilczek-Boney K."/>
            <person name="Hale W."/>
            <person name="Jakkamsetti A."/>
            <person name="Pham P."/>
            <person name="Ruth R."/>
            <person name="San Lucas F."/>
            <person name="Warren J."/>
            <person name="Zhang J."/>
            <person name="Zhao Z."/>
            <person name="Zhou C."/>
            <person name="Zhu D."/>
            <person name="Lee S."/>
            <person name="Bess C."/>
            <person name="Blankenburg K."/>
            <person name="Forbes L."/>
            <person name="Fu Q."/>
            <person name="Gubbala S."/>
            <person name="Hirani K."/>
            <person name="Jayaseelan J.C."/>
            <person name="Lara F."/>
            <person name="Munidasa M."/>
            <person name="Palculict T."/>
            <person name="Patil S."/>
            <person name="Pu L.-L."/>
            <person name="Saada N."/>
            <person name="Tang L."/>
            <person name="Weissenberger G."/>
            <person name="Zhu Y."/>
            <person name="Hemphill L."/>
            <person name="Shang Y."/>
            <person name="Youmans B."/>
            <person name="Ayvaz T."/>
            <person name="Ross M."/>
            <person name="Santibanez J."/>
            <person name="Aqrawi P."/>
            <person name="Gross S."/>
            <person name="Joshi V."/>
            <person name="Fowler G."/>
            <person name="Nazareth L."/>
            <person name="Reid J."/>
            <person name="Worley K."/>
            <person name="Petrosino J."/>
            <person name="Highlander S."/>
            <person name="Gibbs R."/>
        </authorList>
    </citation>
    <scope>NUCLEOTIDE SEQUENCE [LARGE SCALE GENOMIC DNA]</scope>
    <source>
        <strain evidence="2 3">ATCC BAA-1200</strain>
    </source>
</reference>
<comment type="caution">
    <text evidence="2">The sequence shown here is derived from an EMBL/GenBank/DDBJ whole genome shotgun (WGS) entry which is preliminary data.</text>
</comment>
<feature type="binding site" evidence="1">
    <location>
        <position position="34"/>
    </location>
    <ligand>
        <name>Mg(2+)</name>
        <dbReference type="ChEBI" id="CHEBI:18420"/>
        <label>1</label>
    </ligand>
</feature>
<dbReference type="EC" id="3.2.-.-" evidence="2"/>
<dbReference type="GO" id="GO:0016798">
    <property type="term" value="F:hydrolase activity, acting on glycosyl bonds"/>
    <property type="evidence" value="ECO:0007669"/>
    <property type="project" value="UniProtKB-KW"/>
</dbReference>